<dbReference type="Proteomes" id="UP001392437">
    <property type="component" value="Unassembled WGS sequence"/>
</dbReference>
<keyword evidence="2" id="KW-0732">Signal</keyword>
<dbReference type="EMBL" id="JAQQWP010000010">
    <property type="protein sequence ID" value="KAK8096489.1"/>
    <property type="molecule type" value="Genomic_DNA"/>
</dbReference>
<accession>A0AAW0QGX4</accession>
<dbReference type="AlphaFoldDB" id="A0AAW0QGX4"/>
<feature type="signal peptide" evidence="2">
    <location>
        <begin position="1"/>
        <end position="17"/>
    </location>
</feature>
<evidence type="ECO:0000256" key="2">
    <source>
        <dbReference type="SAM" id="SignalP"/>
    </source>
</evidence>
<keyword evidence="4" id="KW-1185">Reference proteome</keyword>
<feature type="region of interest" description="Disordered" evidence="1">
    <location>
        <begin position="47"/>
        <end position="84"/>
    </location>
</feature>
<evidence type="ECO:0000256" key="1">
    <source>
        <dbReference type="SAM" id="MobiDB-lite"/>
    </source>
</evidence>
<feature type="chain" id="PRO_5043597916" evidence="2">
    <location>
        <begin position="18"/>
        <end position="172"/>
    </location>
</feature>
<proteinExistence type="predicted"/>
<feature type="region of interest" description="Disordered" evidence="1">
    <location>
        <begin position="141"/>
        <end position="172"/>
    </location>
</feature>
<gene>
    <name evidence="3" type="ORF">PG999_012433</name>
</gene>
<evidence type="ECO:0000313" key="3">
    <source>
        <dbReference type="EMBL" id="KAK8096489.1"/>
    </source>
</evidence>
<feature type="compositionally biased region" description="Basic and acidic residues" evidence="1">
    <location>
        <begin position="141"/>
        <end position="151"/>
    </location>
</feature>
<comment type="caution">
    <text evidence="3">The sequence shown here is derived from an EMBL/GenBank/DDBJ whole genome shotgun (WGS) entry which is preliminary data.</text>
</comment>
<name>A0AAW0QGX4_9PEZI</name>
<protein>
    <submittedName>
        <fullName evidence="3">Uncharacterized protein</fullName>
    </submittedName>
</protein>
<evidence type="ECO:0000313" key="4">
    <source>
        <dbReference type="Proteomes" id="UP001392437"/>
    </source>
</evidence>
<feature type="region of interest" description="Disordered" evidence="1">
    <location>
        <begin position="108"/>
        <end position="127"/>
    </location>
</feature>
<reference evidence="3 4" key="1">
    <citation type="submission" date="2023-01" db="EMBL/GenBank/DDBJ databases">
        <title>Analysis of 21 Apiospora genomes using comparative genomics revels a genus with tremendous synthesis potential of carbohydrate active enzymes and secondary metabolites.</title>
        <authorList>
            <person name="Sorensen T."/>
        </authorList>
    </citation>
    <scope>NUCLEOTIDE SEQUENCE [LARGE SCALE GENOMIC DNA]</scope>
    <source>
        <strain evidence="3 4">CBS 117206</strain>
    </source>
</reference>
<organism evidence="3 4">
    <name type="scientific">Apiospora kogelbergensis</name>
    <dbReference type="NCBI Taxonomy" id="1337665"/>
    <lineage>
        <taxon>Eukaryota</taxon>
        <taxon>Fungi</taxon>
        <taxon>Dikarya</taxon>
        <taxon>Ascomycota</taxon>
        <taxon>Pezizomycotina</taxon>
        <taxon>Sordariomycetes</taxon>
        <taxon>Xylariomycetidae</taxon>
        <taxon>Amphisphaeriales</taxon>
        <taxon>Apiosporaceae</taxon>
        <taxon>Apiospora</taxon>
    </lineage>
</organism>
<sequence length="172" mass="18440">MLQVIFIGLMWLPNASVYLNFQSFAYLCKLYIEMTMADLIRKVVRGTDGQSSGRGTSGKDAAGYAKGTSSGHKSKSKNKSYMGGIRTGLRGAYGAECRSHFELESRCEDAHHGRGESNATSPPDLGVINGIQKTVAVEVVHSKAGEEDGRRTSQGSSQRELGPCVSVESDSS</sequence>